<feature type="domain" description="3-hydroxyacyl-CoA dehydrogenase C-terminal" evidence="2">
    <location>
        <begin position="196"/>
        <end position="293"/>
    </location>
</feature>
<dbReference type="Gene3D" id="1.10.1040.50">
    <property type="match status" value="1"/>
</dbReference>
<organism evidence="5 6">
    <name type="scientific">Pseudogemmatithrix spongiicola</name>
    <dbReference type="NCBI Taxonomy" id="3062599"/>
    <lineage>
        <taxon>Bacteria</taxon>
        <taxon>Pseudomonadati</taxon>
        <taxon>Gemmatimonadota</taxon>
        <taxon>Gemmatimonadia</taxon>
        <taxon>Gemmatimonadales</taxon>
        <taxon>Gemmatimonadaceae</taxon>
        <taxon>Pseudogemmatithrix</taxon>
    </lineage>
</organism>
<dbReference type="Pfam" id="PF00725">
    <property type="entry name" value="3HCDH"/>
    <property type="match status" value="2"/>
</dbReference>
<evidence type="ECO:0000313" key="5">
    <source>
        <dbReference type="EMBL" id="WKW14485.1"/>
    </source>
</evidence>
<keyword evidence="1" id="KW-0560">Oxidoreductase</keyword>
<dbReference type="PANTHER" id="PTHR48075:SF5">
    <property type="entry name" value="3-HYDROXYBUTYRYL-COA DEHYDROGENASE"/>
    <property type="match status" value="1"/>
</dbReference>
<dbReference type="InterPro" id="IPR006176">
    <property type="entry name" value="3-OHacyl-CoA_DH_NAD-bd"/>
</dbReference>
<dbReference type="PANTHER" id="PTHR48075">
    <property type="entry name" value="3-HYDROXYACYL-COA DEHYDROGENASE FAMILY PROTEIN"/>
    <property type="match status" value="1"/>
</dbReference>
<dbReference type="GO" id="GO:0070403">
    <property type="term" value="F:NAD+ binding"/>
    <property type="evidence" value="ECO:0007669"/>
    <property type="project" value="InterPro"/>
</dbReference>
<evidence type="ECO:0000256" key="1">
    <source>
        <dbReference type="ARBA" id="ARBA00023002"/>
    </source>
</evidence>
<keyword evidence="6" id="KW-1185">Reference proteome</keyword>
<proteinExistence type="predicted"/>
<name>A0AA49JYC8_9BACT</name>
<feature type="domain" description="3-hydroxyacyl-CoA dehydrogenase NAD binding" evidence="3">
    <location>
        <begin position="11"/>
        <end position="193"/>
    </location>
</feature>
<reference evidence="5" key="1">
    <citation type="submission" date="2023-07" db="EMBL/GenBank/DDBJ databases">
        <authorList>
            <person name="Haufschild T."/>
            <person name="Kallscheuer N."/>
            <person name="Hammer J."/>
            <person name="Kohn T."/>
            <person name="Kabuu M."/>
            <person name="Jogler M."/>
            <person name="Wohfarth N."/>
            <person name="Heuer A."/>
            <person name="Rohde M."/>
            <person name="van Teeseling M.C.F."/>
            <person name="Jogler C."/>
        </authorList>
    </citation>
    <scope>NUCLEOTIDE SEQUENCE</scope>
    <source>
        <strain evidence="4">Strain 138</strain>
        <strain evidence="5">Strain 318</strain>
    </source>
</reference>
<dbReference type="GO" id="GO:0008691">
    <property type="term" value="F:3-hydroxybutyryl-CoA dehydrogenase activity"/>
    <property type="evidence" value="ECO:0007669"/>
    <property type="project" value="TreeGrafter"/>
</dbReference>
<accession>A0AA49JYC8</accession>
<feature type="domain" description="3-hydroxyacyl-CoA dehydrogenase C-terminal" evidence="2">
    <location>
        <begin position="314"/>
        <end position="392"/>
    </location>
</feature>
<dbReference type="InterPro" id="IPR008927">
    <property type="entry name" value="6-PGluconate_DH-like_C_sf"/>
</dbReference>
<dbReference type="GO" id="GO:0006635">
    <property type="term" value="P:fatty acid beta-oxidation"/>
    <property type="evidence" value="ECO:0007669"/>
    <property type="project" value="TreeGrafter"/>
</dbReference>
<dbReference type="EMBL" id="CP130613">
    <property type="protein sequence ID" value="WKW14485.1"/>
    <property type="molecule type" value="Genomic_DNA"/>
</dbReference>
<dbReference type="SUPFAM" id="SSF51735">
    <property type="entry name" value="NAD(P)-binding Rossmann-fold domains"/>
    <property type="match status" value="1"/>
</dbReference>
<dbReference type="EMBL" id="CP130612">
    <property type="protein sequence ID" value="WKW11575.1"/>
    <property type="molecule type" value="Genomic_DNA"/>
</dbReference>
<gene>
    <name evidence="4" type="ORF">Strain138_000830</name>
    <name evidence="5" type="ORF">Strain318_000830</name>
</gene>
<dbReference type="Proteomes" id="UP001229955">
    <property type="component" value="Chromosome"/>
</dbReference>
<dbReference type="RefSeq" id="WP_367887273.1">
    <property type="nucleotide sequence ID" value="NZ_CP130612.1"/>
</dbReference>
<dbReference type="Pfam" id="PF02737">
    <property type="entry name" value="3HCDH_N"/>
    <property type="match status" value="1"/>
</dbReference>
<evidence type="ECO:0000259" key="2">
    <source>
        <dbReference type="Pfam" id="PF00725"/>
    </source>
</evidence>
<dbReference type="FunFam" id="3.40.50.720:FF:000009">
    <property type="entry name" value="Fatty oxidation complex, alpha subunit"/>
    <property type="match status" value="1"/>
</dbReference>
<sequence>MAHALGSEIVVGVIGAGTMGAGIAQVAAANGHRVVLADASAAAVAKAKDGHAKAMARDLEKGKRTQADADAVLARIQYLHGVGATELAAFAPCGLVIEAIVEDLGIKQALFRALEAVVAREAVLASNTSSLSIAAIAGGCQHGERVVGIHFFNPAPVMALVEVIPALATDRAVLEASRALVERWGKRPVVASDTPGFIVNRIARPFYGESLRVLEEGIADVATIDWAMRTLGGFKMGPFELMDLIGNDVNYAVTRSVFEAMYYDPRYRPSLTQRRLVESGWLGRKAKRGYYDYRDGIAAPTPTEDEVLGRTIRDRVVAMLINEAVDAVQLRVASPEDIELAMTKGVNYPRGLLSWGDALGPAAVLATLESLQQEYGEDRYRPSPLLRRVAKGGGKLLP</sequence>
<dbReference type="InterPro" id="IPR036291">
    <property type="entry name" value="NAD(P)-bd_dom_sf"/>
</dbReference>
<evidence type="ECO:0000259" key="3">
    <source>
        <dbReference type="Pfam" id="PF02737"/>
    </source>
</evidence>
<evidence type="ECO:0000313" key="6">
    <source>
        <dbReference type="Proteomes" id="UP001229955"/>
    </source>
</evidence>
<dbReference type="AlphaFoldDB" id="A0AA49JYC8"/>
<dbReference type="SUPFAM" id="SSF48179">
    <property type="entry name" value="6-phosphogluconate dehydrogenase C-terminal domain-like"/>
    <property type="match status" value="2"/>
</dbReference>
<dbReference type="PROSITE" id="PS00067">
    <property type="entry name" value="3HCDH"/>
    <property type="match status" value="1"/>
</dbReference>
<dbReference type="Gene3D" id="3.40.50.720">
    <property type="entry name" value="NAD(P)-binding Rossmann-like Domain"/>
    <property type="match status" value="1"/>
</dbReference>
<dbReference type="InterPro" id="IPR006108">
    <property type="entry name" value="3HC_DH_C"/>
</dbReference>
<evidence type="ECO:0000313" key="4">
    <source>
        <dbReference type="EMBL" id="WKW11575.1"/>
    </source>
</evidence>
<protein>
    <submittedName>
        <fullName evidence="5">3-hydroxyacyl-CoA dehydrogenase NAD-binding domain-containing protein</fullName>
    </submittedName>
</protein>
<dbReference type="InterPro" id="IPR006180">
    <property type="entry name" value="3-OHacyl-CoA_DH_CS"/>
</dbReference>
<dbReference type="KEGG" id="pspc:Strain318_000830"/>
<accession>A0AA49JT57</accession>